<protein>
    <submittedName>
        <fullName evidence="2">DUF3825 domain-containing protein</fullName>
    </submittedName>
</protein>
<sequence length="280" mass="33102">MRILDEVYVGKKEELNKKFALLANLAQDEMWTFRAIKDTDPFKIMRNYFFYTYNRLREENKLLLSTDEQYLSMNTGLLTKYDQEIVALFAKNEREGSKQAWYFVGFFKENDKQFTSHFSEIPKMANYYKNASDLIYDSNLELRLQKEHIIDDNFIRFSNVGFDNKELISVFLDVAKGKLEKKLKRNFKLALPFYYHNTETKEDKIQLLAPLYFPSAPVKLALVINKVKTETSEYYEGITILPVELAYMNSRLIVKPDEEWARIMDEVDSLSEELAIDKVE</sequence>
<name>A0A930GVX6_9FIRM</name>
<dbReference type="AlphaFoldDB" id="A0A930GVX6"/>
<evidence type="ECO:0000259" key="1">
    <source>
        <dbReference type="Pfam" id="PF12873"/>
    </source>
</evidence>
<organism evidence="2 3">
    <name type="scientific">Oribacterium sinus</name>
    <dbReference type="NCBI Taxonomy" id="237576"/>
    <lineage>
        <taxon>Bacteria</taxon>
        <taxon>Bacillati</taxon>
        <taxon>Bacillota</taxon>
        <taxon>Clostridia</taxon>
        <taxon>Lachnospirales</taxon>
        <taxon>Lachnospiraceae</taxon>
        <taxon>Oribacterium</taxon>
    </lineage>
</organism>
<evidence type="ECO:0000313" key="2">
    <source>
        <dbReference type="EMBL" id="MBF1273733.1"/>
    </source>
</evidence>
<gene>
    <name evidence="2" type="ORF">HXM90_10070</name>
</gene>
<proteinExistence type="predicted"/>
<dbReference type="RefSeq" id="WP_304073627.1">
    <property type="nucleotide sequence ID" value="NZ_CAUQIH010000007.1"/>
</dbReference>
<dbReference type="EMBL" id="JABZRA010000241">
    <property type="protein sequence ID" value="MBF1273733.1"/>
    <property type="molecule type" value="Genomic_DNA"/>
</dbReference>
<evidence type="ECO:0000313" key="3">
    <source>
        <dbReference type="Proteomes" id="UP000775770"/>
    </source>
</evidence>
<feature type="domain" description="DUF3825" evidence="1">
    <location>
        <begin position="22"/>
        <end position="260"/>
    </location>
</feature>
<comment type="caution">
    <text evidence="2">The sequence shown here is derived from an EMBL/GenBank/DDBJ whole genome shotgun (WGS) entry which is preliminary data.</text>
</comment>
<dbReference type="Pfam" id="PF12873">
    <property type="entry name" value="DUF3825"/>
    <property type="match status" value="1"/>
</dbReference>
<dbReference type="Proteomes" id="UP000775770">
    <property type="component" value="Unassembled WGS sequence"/>
</dbReference>
<accession>A0A930GVX6</accession>
<reference evidence="2" key="1">
    <citation type="submission" date="2020-04" db="EMBL/GenBank/DDBJ databases">
        <title>Deep metagenomics examines the oral microbiome during advanced dental caries in children, revealing novel taxa and co-occurrences with host molecules.</title>
        <authorList>
            <person name="Baker J.L."/>
            <person name="Morton J.T."/>
            <person name="Dinis M."/>
            <person name="Alvarez R."/>
            <person name="Tran N.C."/>
            <person name="Knight R."/>
            <person name="Edlund A."/>
        </authorList>
    </citation>
    <scope>NUCLEOTIDE SEQUENCE</scope>
    <source>
        <strain evidence="2">JCVI_38_bin.19</strain>
    </source>
</reference>
<dbReference type="InterPro" id="IPR024437">
    <property type="entry name" value="DUF3825"/>
</dbReference>